<proteinExistence type="predicted"/>
<keyword evidence="2" id="KW-1185">Reference proteome</keyword>
<dbReference type="InParanoid" id="A0A194YJ02"/>
<dbReference type="AlphaFoldDB" id="A0A194YJ02"/>
<protein>
    <submittedName>
        <fullName evidence="1">Uncharacterized protein</fullName>
    </submittedName>
</protein>
<accession>A0A194YJ02</accession>
<organism evidence="1 2">
    <name type="scientific">Sorghum bicolor</name>
    <name type="common">Sorghum</name>
    <name type="synonym">Sorghum vulgare</name>
    <dbReference type="NCBI Taxonomy" id="4558"/>
    <lineage>
        <taxon>Eukaryota</taxon>
        <taxon>Viridiplantae</taxon>
        <taxon>Streptophyta</taxon>
        <taxon>Embryophyta</taxon>
        <taxon>Tracheophyta</taxon>
        <taxon>Spermatophyta</taxon>
        <taxon>Magnoliopsida</taxon>
        <taxon>Liliopsida</taxon>
        <taxon>Poales</taxon>
        <taxon>Poaceae</taxon>
        <taxon>PACMAD clade</taxon>
        <taxon>Panicoideae</taxon>
        <taxon>Andropogonodae</taxon>
        <taxon>Andropogoneae</taxon>
        <taxon>Sorghinae</taxon>
        <taxon>Sorghum</taxon>
    </lineage>
</organism>
<dbReference type="Proteomes" id="UP000000768">
    <property type="component" value="Chromosome 10"/>
</dbReference>
<dbReference type="EMBL" id="CM000769">
    <property type="protein sequence ID" value="KXG19955.1"/>
    <property type="molecule type" value="Genomic_DNA"/>
</dbReference>
<reference evidence="1 2" key="1">
    <citation type="journal article" date="2009" name="Nature">
        <title>The Sorghum bicolor genome and the diversification of grasses.</title>
        <authorList>
            <person name="Paterson A.H."/>
            <person name="Bowers J.E."/>
            <person name="Bruggmann R."/>
            <person name="Dubchak I."/>
            <person name="Grimwood J."/>
            <person name="Gundlach H."/>
            <person name="Haberer G."/>
            <person name="Hellsten U."/>
            <person name="Mitros T."/>
            <person name="Poliakov A."/>
            <person name="Schmutz J."/>
            <person name="Spannagl M."/>
            <person name="Tang H."/>
            <person name="Wang X."/>
            <person name="Wicker T."/>
            <person name="Bharti A.K."/>
            <person name="Chapman J."/>
            <person name="Feltus F.A."/>
            <person name="Gowik U."/>
            <person name="Grigoriev I.V."/>
            <person name="Lyons E."/>
            <person name="Maher C.A."/>
            <person name="Martis M."/>
            <person name="Narechania A."/>
            <person name="Otillar R.P."/>
            <person name="Penning B.W."/>
            <person name="Salamov A.A."/>
            <person name="Wang Y."/>
            <person name="Zhang L."/>
            <person name="Carpita N.C."/>
            <person name="Freeling M."/>
            <person name="Gingle A.R."/>
            <person name="Hash C.T."/>
            <person name="Keller B."/>
            <person name="Klein P."/>
            <person name="Kresovich S."/>
            <person name="McCann M.C."/>
            <person name="Ming R."/>
            <person name="Peterson D.G."/>
            <person name="Mehboob-ur-Rahman"/>
            <person name="Ware D."/>
            <person name="Westhoff P."/>
            <person name="Mayer K.F."/>
            <person name="Messing J."/>
            <person name="Rokhsar D.S."/>
        </authorList>
    </citation>
    <scope>NUCLEOTIDE SEQUENCE [LARGE SCALE GENOMIC DNA]</scope>
    <source>
        <strain evidence="2">cv. BTx623</strain>
    </source>
</reference>
<reference evidence="2" key="2">
    <citation type="journal article" date="2018" name="Plant J.">
        <title>The Sorghum bicolor reference genome: improved assembly, gene annotations, a transcriptome atlas, and signatures of genome organization.</title>
        <authorList>
            <person name="McCormick R.F."/>
            <person name="Truong S.K."/>
            <person name="Sreedasyam A."/>
            <person name="Jenkins J."/>
            <person name="Shu S."/>
            <person name="Sims D."/>
            <person name="Kennedy M."/>
            <person name="Amirebrahimi M."/>
            <person name="Weers B.D."/>
            <person name="McKinley B."/>
            <person name="Mattison A."/>
            <person name="Morishige D.T."/>
            <person name="Grimwood J."/>
            <person name="Schmutz J."/>
            <person name="Mullet J.E."/>
        </authorList>
    </citation>
    <scope>NUCLEOTIDE SEQUENCE [LARGE SCALE GENOMIC DNA]</scope>
    <source>
        <strain evidence="2">cv. BTx623</strain>
    </source>
</reference>
<name>A0A194YJ02_SORBI</name>
<sequence length="61" mass="7257">MKKCCLMCKWWSKAWCSPDQRESDLLRMYVIGSTMLPRPRCNVDSCRCNSDVTLHILFRDQ</sequence>
<gene>
    <name evidence="1" type="ORF">SORBI_3010G137700</name>
</gene>
<evidence type="ECO:0000313" key="2">
    <source>
        <dbReference type="Proteomes" id="UP000000768"/>
    </source>
</evidence>
<evidence type="ECO:0000313" key="1">
    <source>
        <dbReference type="EMBL" id="KXG19955.1"/>
    </source>
</evidence>
<dbReference type="Gramene" id="KXG19955">
    <property type="protein sequence ID" value="KXG19955"/>
    <property type="gene ID" value="SORBI_3010G137700"/>
</dbReference>